<reference evidence="2" key="1">
    <citation type="submission" date="2015-02" db="EMBL/GenBank/DDBJ databases">
        <authorList>
            <person name="Chooi Y.-H."/>
        </authorList>
    </citation>
    <scope>NUCLEOTIDE SEQUENCE [LARGE SCALE GENOMIC DNA]</scope>
    <source>
        <strain evidence="2">strain Y</strain>
    </source>
</reference>
<keyword evidence="2" id="KW-1185">Reference proteome</keyword>
<accession>A0A0D6JFM6</accession>
<sequence>MVTNLICSVVKGSFAGPRDNKKLANIKVTMEASTRLPHMKRCLLAVVQMRFASGKVMR</sequence>
<dbReference type="AlphaFoldDB" id="A0A0D6JFM6"/>
<protein>
    <submittedName>
        <fullName evidence="1">Uncharacterized protein</fullName>
    </submittedName>
</protein>
<dbReference type="KEGG" id="fiy:BN1229_v1_1848"/>
<evidence type="ECO:0000313" key="2">
    <source>
        <dbReference type="Proteomes" id="UP000033187"/>
    </source>
</evidence>
<gene>
    <name evidence="1" type="ORF">YBN1229_v1_1848</name>
</gene>
<name>A0A0D6JFM6_9HYPH</name>
<proteinExistence type="predicted"/>
<dbReference type="KEGG" id="fil:BN1229_v1_1846"/>
<organism evidence="1 2">
    <name type="scientific">Candidatus Filomicrobium marinum</name>
    <dbReference type="NCBI Taxonomy" id="1608628"/>
    <lineage>
        <taxon>Bacteria</taxon>
        <taxon>Pseudomonadati</taxon>
        <taxon>Pseudomonadota</taxon>
        <taxon>Alphaproteobacteria</taxon>
        <taxon>Hyphomicrobiales</taxon>
        <taxon>Hyphomicrobiaceae</taxon>
        <taxon>Filomicrobium</taxon>
    </lineage>
</organism>
<dbReference type="EMBL" id="LN829119">
    <property type="protein sequence ID" value="CPR18746.1"/>
    <property type="molecule type" value="Genomic_DNA"/>
</dbReference>
<dbReference type="Proteomes" id="UP000033187">
    <property type="component" value="Chromosome 1"/>
</dbReference>
<evidence type="ECO:0000313" key="1">
    <source>
        <dbReference type="EMBL" id="CPR18746.1"/>
    </source>
</evidence>